<keyword evidence="2" id="KW-1185">Reference proteome</keyword>
<organism evidence="1 2">
    <name type="scientific">Apiospora kogelbergensis</name>
    <dbReference type="NCBI Taxonomy" id="1337665"/>
    <lineage>
        <taxon>Eukaryota</taxon>
        <taxon>Fungi</taxon>
        <taxon>Dikarya</taxon>
        <taxon>Ascomycota</taxon>
        <taxon>Pezizomycotina</taxon>
        <taxon>Sordariomycetes</taxon>
        <taxon>Xylariomycetidae</taxon>
        <taxon>Amphisphaeriales</taxon>
        <taxon>Apiosporaceae</taxon>
        <taxon>Apiospora</taxon>
    </lineage>
</organism>
<sequence length="90" mass="9990">MTRARLAQSVERRSTEQVVETATALIELLKAKYGLADYRTINSQADLVACLRKCDGGDRADKLLHEINKGLDAVEERMNAMHLSSSSRQA</sequence>
<evidence type="ECO:0000313" key="2">
    <source>
        <dbReference type="Proteomes" id="UP001392437"/>
    </source>
</evidence>
<protein>
    <submittedName>
        <fullName evidence="1">Uncharacterized protein</fullName>
    </submittedName>
</protein>
<accession>A0AAW0QS85</accession>
<reference evidence="1 2" key="1">
    <citation type="submission" date="2023-01" db="EMBL/GenBank/DDBJ databases">
        <title>Analysis of 21 Apiospora genomes using comparative genomics revels a genus with tremendous synthesis potential of carbohydrate active enzymes and secondary metabolites.</title>
        <authorList>
            <person name="Sorensen T."/>
        </authorList>
    </citation>
    <scope>NUCLEOTIDE SEQUENCE [LARGE SCALE GENOMIC DNA]</scope>
    <source>
        <strain evidence="1 2">CBS 117206</strain>
    </source>
</reference>
<comment type="caution">
    <text evidence="1">The sequence shown here is derived from an EMBL/GenBank/DDBJ whole genome shotgun (WGS) entry which is preliminary data.</text>
</comment>
<dbReference type="Proteomes" id="UP001392437">
    <property type="component" value="Unassembled WGS sequence"/>
</dbReference>
<evidence type="ECO:0000313" key="1">
    <source>
        <dbReference type="EMBL" id="KAK8109670.1"/>
    </source>
</evidence>
<gene>
    <name evidence="1" type="ORF">PG999_007807</name>
</gene>
<dbReference type="AlphaFoldDB" id="A0AAW0QS85"/>
<proteinExistence type="predicted"/>
<name>A0AAW0QS85_9PEZI</name>
<dbReference type="EMBL" id="JAQQWP010000007">
    <property type="protein sequence ID" value="KAK8109670.1"/>
    <property type="molecule type" value="Genomic_DNA"/>
</dbReference>